<dbReference type="RefSeq" id="WP_068845722.1">
    <property type="nucleotide sequence ID" value="NZ_LYDR01000027.1"/>
</dbReference>
<comment type="caution">
    <text evidence="4">The sequence shown here is derived from an EMBL/GenBank/DDBJ whole genome shotgun (WGS) entry which is preliminary data.</text>
</comment>
<organism evidence="4 5">
    <name type="scientific">Planctopirus hydrillae</name>
    <dbReference type="NCBI Taxonomy" id="1841610"/>
    <lineage>
        <taxon>Bacteria</taxon>
        <taxon>Pseudomonadati</taxon>
        <taxon>Planctomycetota</taxon>
        <taxon>Planctomycetia</taxon>
        <taxon>Planctomycetales</taxon>
        <taxon>Planctomycetaceae</taxon>
        <taxon>Planctopirus</taxon>
    </lineage>
</organism>
<dbReference type="InterPro" id="IPR043129">
    <property type="entry name" value="ATPase_NBD"/>
</dbReference>
<dbReference type="InterPro" id="IPR003695">
    <property type="entry name" value="Ppx_GppA_N"/>
</dbReference>
<dbReference type="GO" id="GO:0016462">
    <property type="term" value="F:pyrophosphatase activity"/>
    <property type="evidence" value="ECO:0007669"/>
    <property type="project" value="TreeGrafter"/>
</dbReference>
<dbReference type="PIRSF" id="PIRSF001267">
    <property type="entry name" value="Pyrophosphatase_GppA_Ppx"/>
    <property type="match status" value="1"/>
</dbReference>
<accession>A0A1C3ET21</accession>
<dbReference type="InterPro" id="IPR050273">
    <property type="entry name" value="GppA/Ppx_hydrolase"/>
</dbReference>
<keyword evidence="1" id="KW-0378">Hydrolase</keyword>
<dbReference type="PANTHER" id="PTHR30005:SF0">
    <property type="entry name" value="RETROGRADE REGULATION PROTEIN 2"/>
    <property type="match status" value="1"/>
</dbReference>
<dbReference type="SUPFAM" id="SSF109604">
    <property type="entry name" value="HD-domain/PDEase-like"/>
    <property type="match status" value="1"/>
</dbReference>
<dbReference type="Pfam" id="PF02541">
    <property type="entry name" value="Ppx-GppA"/>
    <property type="match status" value="1"/>
</dbReference>
<dbReference type="Gene3D" id="3.30.420.40">
    <property type="match status" value="1"/>
</dbReference>
<feature type="domain" description="Ppx/GppA phosphatase C-terminal" evidence="3">
    <location>
        <begin position="345"/>
        <end position="482"/>
    </location>
</feature>
<dbReference type="EMBL" id="LYDR01000027">
    <property type="protein sequence ID" value="ODA36402.1"/>
    <property type="molecule type" value="Genomic_DNA"/>
</dbReference>
<dbReference type="PANTHER" id="PTHR30005">
    <property type="entry name" value="EXOPOLYPHOSPHATASE"/>
    <property type="match status" value="1"/>
</dbReference>
<protein>
    <submittedName>
        <fullName evidence="4">Exopolyphosphatase</fullName>
    </submittedName>
</protein>
<dbReference type="Proteomes" id="UP000094828">
    <property type="component" value="Unassembled WGS sequence"/>
</dbReference>
<dbReference type="OrthoDB" id="9807195at2"/>
<dbReference type="InterPro" id="IPR048950">
    <property type="entry name" value="Ppx_GppA_C"/>
</dbReference>
<name>A0A1C3ET21_9PLAN</name>
<feature type="domain" description="Ppx/GppA phosphatase N-terminal" evidence="2">
    <location>
        <begin position="45"/>
        <end position="330"/>
    </location>
</feature>
<sequence length="533" mass="59770">MLIGLRGLEGVESGGGHRSPAHVRPVAVIDIGATSIRMAIAELHESGEVHLLSTLSQAVHLGRDVFSKGVIDKATIEECVRVLRSYRRVLAEYELSRPDQIRVVATSAVRESMNKLAFQDRIYTATGLQVEVIDEAEVSRITYLGVQPLLKSDKQFAEWGTLVVEVGGGSTEILVLQNCDVQFSQTYRLGSLRLRETIEAYQSSRVTIRHILETQMRRVIEQVSQHVNRSEIRNMVALGGDMRFAAHQLGGEVGHDGMLRLKVNELEQLTNTILDLNEDKIVHKYHISFPDAGTLGPALLAYVQMAKSFQLDEIHVANVNLRDGMLTDMASHGALNEDFRNQVVRSAIELGRKFNFAEAHARHVAKLCKILFQGLREEHHLEPRFELLLTVAALLHEIGLYIGPSGYHKHSMYLILNSELFGLSRTDVMLIALTARYHRKTSPKPTHTGFTQLDRDQRIAVVKMAALLRLADALDASHSQRLHELWFAREGSRLVISLPQVEDLALEQLALKQTGALFEETYGMSVLLRKLRQ</sequence>
<gene>
    <name evidence="4" type="ORF">A6X21_16395</name>
</gene>
<dbReference type="Gene3D" id="1.10.3210.10">
    <property type="entry name" value="Hypothetical protein af1432"/>
    <property type="match status" value="1"/>
</dbReference>
<dbReference type="InterPro" id="IPR030673">
    <property type="entry name" value="PyroPPase_GppA_Ppx"/>
</dbReference>
<dbReference type="AlphaFoldDB" id="A0A1C3ET21"/>
<dbReference type="CDD" id="cd24006">
    <property type="entry name" value="ASKHA_NBD_PPX_GppA"/>
    <property type="match status" value="1"/>
</dbReference>
<keyword evidence="5" id="KW-1185">Reference proteome</keyword>
<dbReference type="Gene3D" id="3.30.420.150">
    <property type="entry name" value="Exopolyphosphatase. Domain 2"/>
    <property type="match status" value="1"/>
</dbReference>
<evidence type="ECO:0000259" key="2">
    <source>
        <dbReference type="Pfam" id="PF02541"/>
    </source>
</evidence>
<dbReference type="SUPFAM" id="SSF53067">
    <property type="entry name" value="Actin-like ATPase domain"/>
    <property type="match status" value="2"/>
</dbReference>
<evidence type="ECO:0000313" key="4">
    <source>
        <dbReference type="EMBL" id="ODA36402.1"/>
    </source>
</evidence>
<reference evidence="4 5" key="1">
    <citation type="submission" date="2016-05" db="EMBL/GenBank/DDBJ databases">
        <title>Genomic and physiological characterization of Planctopirus sp. isolated from fresh water lake.</title>
        <authorList>
            <person name="Subhash Y."/>
            <person name="Ramana C."/>
        </authorList>
    </citation>
    <scope>NUCLEOTIDE SEQUENCE [LARGE SCALE GENOMIC DNA]</scope>
    <source>
        <strain evidence="4 5">JC280</strain>
    </source>
</reference>
<dbReference type="STRING" id="1841610.A6X21_16395"/>
<evidence type="ECO:0000313" key="5">
    <source>
        <dbReference type="Proteomes" id="UP000094828"/>
    </source>
</evidence>
<evidence type="ECO:0000259" key="3">
    <source>
        <dbReference type="Pfam" id="PF21447"/>
    </source>
</evidence>
<dbReference type="Pfam" id="PF21447">
    <property type="entry name" value="Ppx-GppA_III"/>
    <property type="match status" value="1"/>
</dbReference>
<proteinExistence type="predicted"/>
<evidence type="ECO:0000256" key="1">
    <source>
        <dbReference type="ARBA" id="ARBA00022801"/>
    </source>
</evidence>